<feature type="region of interest" description="Disordered" evidence="1">
    <location>
        <begin position="1"/>
        <end position="215"/>
    </location>
</feature>
<accession>A0A6J4U6U4</accession>
<proteinExistence type="predicted"/>
<feature type="non-terminal residue" evidence="2">
    <location>
        <position position="1"/>
    </location>
</feature>
<feature type="compositionally biased region" description="Basic and acidic residues" evidence="1">
    <location>
        <begin position="128"/>
        <end position="144"/>
    </location>
</feature>
<gene>
    <name evidence="2" type="ORF">AVDCRST_MAG49-1012</name>
</gene>
<dbReference type="AlphaFoldDB" id="A0A6J4U6U4"/>
<feature type="compositionally biased region" description="Basic residues" evidence="1">
    <location>
        <begin position="152"/>
        <end position="162"/>
    </location>
</feature>
<dbReference type="EMBL" id="CADCWG010000060">
    <property type="protein sequence ID" value="CAA9542465.1"/>
    <property type="molecule type" value="Genomic_DNA"/>
</dbReference>
<reference evidence="2" key="1">
    <citation type="submission" date="2020-02" db="EMBL/GenBank/DDBJ databases">
        <authorList>
            <person name="Meier V. D."/>
        </authorList>
    </citation>
    <scope>NUCLEOTIDE SEQUENCE</scope>
    <source>
        <strain evidence="2">AVDCRST_MAG49</strain>
    </source>
</reference>
<name>A0A6J4U6U4_9BACT</name>
<feature type="compositionally biased region" description="Basic and acidic residues" evidence="1">
    <location>
        <begin position="51"/>
        <end position="67"/>
    </location>
</feature>
<protein>
    <submittedName>
        <fullName evidence="2">Two-component transcriptional response regulator, LuxR family</fullName>
    </submittedName>
</protein>
<evidence type="ECO:0000256" key="1">
    <source>
        <dbReference type="SAM" id="MobiDB-lite"/>
    </source>
</evidence>
<evidence type="ECO:0000313" key="2">
    <source>
        <dbReference type="EMBL" id="CAA9542465.1"/>
    </source>
</evidence>
<feature type="compositionally biased region" description="Basic and acidic residues" evidence="1">
    <location>
        <begin position="1"/>
        <end position="10"/>
    </location>
</feature>
<sequence>GAGTRPDRGRPHPLPPRYPGPAGLRHGHRAGRRGGDRRGGGRPGGGAAAGRRPDGHQDAEDERDRGDATGPGGDGSGRRRRADDAGGRRLGVCGDARWGTGLRGEGRGRGRDAEGGAGGGGRRGAVRPGDRRAADGILRRDRAGGEGAGVPRPHRARARRAGSGRAGPQQRRDRRPPVPEPEDGAQPHLKHLRQAAGDQPRPGDRAGPRGGDGAL</sequence>
<feature type="compositionally biased region" description="Basic and acidic residues" evidence="1">
    <location>
        <begin position="104"/>
        <end position="114"/>
    </location>
</feature>
<organism evidence="2">
    <name type="scientific">uncultured Thermomicrobiales bacterium</name>
    <dbReference type="NCBI Taxonomy" id="1645740"/>
    <lineage>
        <taxon>Bacteria</taxon>
        <taxon>Pseudomonadati</taxon>
        <taxon>Thermomicrobiota</taxon>
        <taxon>Thermomicrobia</taxon>
        <taxon>Thermomicrobiales</taxon>
        <taxon>environmental samples</taxon>
    </lineage>
</organism>
<feature type="non-terminal residue" evidence="2">
    <location>
        <position position="215"/>
    </location>
</feature>